<accession>A0A4R5D8D8</accession>
<sequence length="220" mass="25993">MKLTAQQIALIDETLVLNGLKYDDIKLEIMDHIASEIEFEMEENSLSFEENSRLVFKKWEPQLKPANSFFTGINNSYPKIVLDKKITLLKKQLFTGFLISATVLFIFLVFKEYYNAQFLTYQFQKGGRLLYIIGYFLLIVYTFKIWKSKLNTSFNHLFKTRVITYLFYIYPIIFFTTPTTINNQVLLVIVESLMLFHLLLSLQLVKKHFQFEKKLSISKS</sequence>
<dbReference type="RefSeq" id="WP_132109280.1">
    <property type="nucleotide sequence ID" value="NZ_SMFO01000001.1"/>
</dbReference>
<gene>
    <name evidence="2" type="ORF">E0F98_03935</name>
</gene>
<organism evidence="2 3">
    <name type="scientific">Flavobacterium hiemivividum</name>
    <dbReference type="NCBI Taxonomy" id="2541734"/>
    <lineage>
        <taxon>Bacteria</taxon>
        <taxon>Pseudomonadati</taxon>
        <taxon>Bacteroidota</taxon>
        <taxon>Flavobacteriia</taxon>
        <taxon>Flavobacteriales</taxon>
        <taxon>Flavobacteriaceae</taxon>
        <taxon>Flavobacterium</taxon>
    </lineage>
</organism>
<keyword evidence="3" id="KW-1185">Reference proteome</keyword>
<evidence type="ECO:0000313" key="3">
    <source>
        <dbReference type="Proteomes" id="UP000294597"/>
    </source>
</evidence>
<feature type="transmembrane region" description="Helical" evidence="1">
    <location>
        <begin position="93"/>
        <end position="110"/>
    </location>
</feature>
<comment type="caution">
    <text evidence="2">The sequence shown here is derived from an EMBL/GenBank/DDBJ whole genome shotgun (WGS) entry which is preliminary data.</text>
</comment>
<evidence type="ECO:0000256" key="1">
    <source>
        <dbReference type="SAM" id="Phobius"/>
    </source>
</evidence>
<keyword evidence="1" id="KW-1133">Transmembrane helix</keyword>
<feature type="transmembrane region" description="Helical" evidence="1">
    <location>
        <begin position="130"/>
        <end position="146"/>
    </location>
</feature>
<name>A0A4R5D8D8_9FLAO</name>
<dbReference type="AlphaFoldDB" id="A0A4R5D8D8"/>
<proteinExistence type="predicted"/>
<reference evidence="2 3" key="1">
    <citation type="submission" date="2019-03" db="EMBL/GenBank/DDBJ databases">
        <title>Flavobacterium TSA-D2 sp. nov., isolated from arctic soil.</title>
        <authorList>
            <person name="Chaudhary D.K."/>
        </authorList>
    </citation>
    <scope>NUCLEOTIDE SEQUENCE [LARGE SCALE GENOMIC DNA]</scope>
    <source>
        <strain evidence="2 3">TSA-D2</strain>
    </source>
</reference>
<evidence type="ECO:0000313" key="2">
    <source>
        <dbReference type="EMBL" id="TDE06775.1"/>
    </source>
</evidence>
<feature type="transmembrane region" description="Helical" evidence="1">
    <location>
        <begin position="185"/>
        <end position="205"/>
    </location>
</feature>
<keyword evidence="1" id="KW-0812">Transmembrane</keyword>
<dbReference type="EMBL" id="SMFO01000001">
    <property type="protein sequence ID" value="TDE06775.1"/>
    <property type="molecule type" value="Genomic_DNA"/>
</dbReference>
<protein>
    <submittedName>
        <fullName evidence="2">Uncharacterized protein</fullName>
    </submittedName>
</protein>
<keyword evidence="1" id="KW-0472">Membrane</keyword>
<feature type="transmembrane region" description="Helical" evidence="1">
    <location>
        <begin position="158"/>
        <end position="179"/>
    </location>
</feature>
<dbReference type="Proteomes" id="UP000294597">
    <property type="component" value="Unassembled WGS sequence"/>
</dbReference>